<accession>A0ABQ9NHT4</accession>
<gene>
    <name evidence="9" type="primary">SCC2</name>
    <name evidence="9" type="ORF">H2201_007802</name>
</gene>
<evidence type="ECO:0000256" key="3">
    <source>
        <dbReference type="ARBA" id="ARBA00022737"/>
    </source>
</evidence>
<comment type="similarity">
    <text evidence="2 6">Belongs to the SCC2/Nipped-B family.</text>
</comment>
<dbReference type="SUPFAM" id="SSF48371">
    <property type="entry name" value="ARM repeat"/>
    <property type="match status" value="1"/>
</dbReference>
<feature type="region of interest" description="Disordered" evidence="7">
    <location>
        <begin position="282"/>
        <end position="312"/>
    </location>
</feature>
<evidence type="ECO:0000259" key="8">
    <source>
        <dbReference type="Pfam" id="PF12830"/>
    </source>
</evidence>
<dbReference type="InterPro" id="IPR011989">
    <property type="entry name" value="ARM-like"/>
</dbReference>
<proteinExistence type="inferred from homology"/>
<evidence type="ECO:0000313" key="10">
    <source>
        <dbReference type="Proteomes" id="UP001172684"/>
    </source>
</evidence>
<evidence type="ECO:0000256" key="5">
    <source>
        <dbReference type="ARBA" id="ARBA00023306"/>
    </source>
</evidence>
<name>A0ABQ9NHT4_9PEZI</name>
<evidence type="ECO:0000256" key="7">
    <source>
        <dbReference type="SAM" id="MobiDB-lite"/>
    </source>
</evidence>
<dbReference type="Pfam" id="PF12830">
    <property type="entry name" value="Nipped-B_C"/>
    <property type="match status" value="1"/>
</dbReference>
<keyword evidence="4 6" id="KW-0539">Nucleus</keyword>
<dbReference type="Pfam" id="PF12765">
    <property type="entry name" value="Cohesin_HEAT"/>
    <property type="match status" value="1"/>
</dbReference>
<dbReference type="PANTHER" id="PTHR21704:SF18">
    <property type="entry name" value="NIPPED-B-LIKE PROTEIN"/>
    <property type="match status" value="1"/>
</dbReference>
<evidence type="ECO:0000256" key="2">
    <source>
        <dbReference type="ARBA" id="ARBA00009252"/>
    </source>
</evidence>
<dbReference type="InterPro" id="IPR026003">
    <property type="entry name" value="Cohesin_HEAT"/>
</dbReference>
<dbReference type="Proteomes" id="UP001172684">
    <property type="component" value="Unassembled WGS sequence"/>
</dbReference>
<dbReference type="InterPro" id="IPR016024">
    <property type="entry name" value="ARM-type_fold"/>
</dbReference>
<dbReference type="InterPro" id="IPR024986">
    <property type="entry name" value="Nipped-B_C"/>
</dbReference>
<evidence type="ECO:0000256" key="4">
    <source>
        <dbReference type="ARBA" id="ARBA00023242"/>
    </source>
</evidence>
<keyword evidence="10" id="KW-1185">Reference proteome</keyword>
<dbReference type="CDD" id="cd23958">
    <property type="entry name" value="SCC2"/>
    <property type="match status" value="1"/>
</dbReference>
<feature type="domain" description="Sister chromatid cohesion C-terminal" evidence="8">
    <location>
        <begin position="1439"/>
        <end position="1624"/>
    </location>
</feature>
<feature type="region of interest" description="Disordered" evidence="7">
    <location>
        <begin position="1808"/>
        <end position="1882"/>
    </location>
</feature>
<comment type="subcellular location">
    <subcellularLocation>
        <location evidence="1 6">Nucleus</location>
    </subcellularLocation>
</comment>
<evidence type="ECO:0000256" key="6">
    <source>
        <dbReference type="RuleBase" id="RU364107"/>
    </source>
</evidence>
<dbReference type="InterPro" id="IPR033031">
    <property type="entry name" value="Scc2/Nipped-B"/>
</dbReference>
<feature type="region of interest" description="Disordered" evidence="7">
    <location>
        <begin position="1652"/>
        <end position="1676"/>
    </location>
</feature>
<feature type="region of interest" description="Disordered" evidence="7">
    <location>
        <begin position="119"/>
        <end position="138"/>
    </location>
</feature>
<evidence type="ECO:0000313" key="9">
    <source>
        <dbReference type="EMBL" id="KAJ9658362.1"/>
    </source>
</evidence>
<evidence type="ECO:0000256" key="1">
    <source>
        <dbReference type="ARBA" id="ARBA00004123"/>
    </source>
</evidence>
<reference evidence="9" key="1">
    <citation type="submission" date="2022-10" db="EMBL/GenBank/DDBJ databases">
        <title>Culturing micro-colonial fungi from biological soil crusts in the Mojave desert and describing Neophaeococcomyces mojavensis, and introducing the new genera and species Taxawa tesnikishii.</title>
        <authorList>
            <person name="Kurbessoian T."/>
            <person name="Stajich J.E."/>
        </authorList>
    </citation>
    <scope>NUCLEOTIDE SEQUENCE</scope>
    <source>
        <strain evidence="9">TK_1</strain>
    </source>
</reference>
<protein>
    <recommendedName>
        <fullName evidence="6">Sister chromatid cohesion protein</fullName>
    </recommendedName>
</protein>
<comment type="caution">
    <text evidence="9">The sequence shown here is derived from an EMBL/GenBank/DDBJ whole genome shotgun (WGS) entry which is preliminary data.</text>
</comment>
<feature type="region of interest" description="Disordered" evidence="7">
    <location>
        <begin position="629"/>
        <end position="672"/>
    </location>
</feature>
<dbReference type="EMBL" id="JAPDRL010000088">
    <property type="protein sequence ID" value="KAJ9658362.1"/>
    <property type="molecule type" value="Genomic_DNA"/>
</dbReference>
<dbReference type="Gene3D" id="1.25.10.10">
    <property type="entry name" value="Leucine-rich Repeat Variant"/>
    <property type="match status" value="1"/>
</dbReference>
<keyword evidence="5 6" id="KW-0131">Cell cycle</keyword>
<sequence length="1882" mass="206286">MNGHTGTNGVNHLRNGVDLPFRPPTVDQALQVSPLSSIVPFNPDIIPIPSAGPPTTSTISVSLEEHRTSKKTLDSLNAEAATYGSTSMRLQRTLEDLQRLLNADDLTQFVFKRPAVLADKAESAPSRSPPVNGASSSQRANLLLSPFAKMVLNSTDVSYRYLTPISPTSSPQNKLHRKGALVADAPRQAQHPAASPPRTYAQAQPRAHVHIDSQPQVLPCPQASVQISNDVAARQNAGVQIVIPKSTPPKKTLVPAVIIPGLLSSSQRTDYEQFPEVYEEIRGGDVSPSKKRKRDNQIEEAPAISFDQREKSDAASRNLQGLIADIFEAEDQLQPDTSGVVSLHGIKLFVSGTVGESEVPILEPSVQSRLDSAVQKAISVGRFSDVPAEHLVRVQKLCEAAVSALDSASLIVGDGWSEGDIDEWASRLDATANGLQAAKTLVRIMAAGREERQLYSEDLLQSVLNALKHVLDSCVIPVAEARQSEAGSDSFKTYSAQKKSLTTLVQAFGRVLKLLGDLLTKVDVSEGAVTAVEFVSTKLIFVENAHSEKDSVLGVQRFETLRRTAMDALAKIFARYSDQRTFIFDEILTSLEKLPVTRQSARQFKLADGKPIQLVSALLMRLIQTSASPSIKRRQRSGNEATVMDGHDEDESSSEADSTSPRKKVQTTNVETANMDADTAIQELADVTKPLHDGAQQNAHYLVKFMTQRALSATKTGDQPYRNLLDIFTEDFINVLGSTDWPAAEMFLRALLSHLIGIMENEKSAAPAKNMALDLMGLMGSGISDLQIHVRQSVRSLDVNESELSANLVPLADDVLDDKAADMDMLDFAGPRRAVVEYLQSRDVDDLQLQSARGYVVTQWARDLLSAYETSDDEDADWFKGLAIKLRNMVVDSKWLEAEHDFETVTTVQGRVSSALIALSLPLSKAFKRIFSILLTSMSSDQATVKSRALKSVVQLLEKDPSILDRGTYVLSHILRCAADNSPLVRDSALGLLSKCLTLRPLLEDEVYERVVARSADAAIGVRKRAMKILKEIYLRNQSKEIKSAVADALLQRIKDTDESVADLARQTFEEMWMSPFHAMLVVKDDVQAKLALKAQVALIVRTATRGESVLSVLDALLQSVLSNDSKNAAANFQVCKAMVAMLFDAIIDNDELPDKPSQKDILQTLTVFAKANARLFTGEQLELLEPYVKNLSNTDDLLVYRSVIVIFRYVLPSLSSFQNTFLQAVQNALLSSVAKLGKKELSEVASCLWIIDSVLKNTDRLVRLMVSVLHGIYSAKDTDFADANQTSALNRVKRYAMIAGYLGKACNLDDHPNAFKAKFPWWKGTSVAGLVVDILCPLTRQSQPHSLREIVLESIAMVCQAWPKKYLRTDVTTAFELVFHNRDARLEYIVLAGFKGFFDQEEKRSETGAEIAVGAGAATGTDRLAVSYAVTDNDGASPSIAQRFLQYILRIALETTDDVALAATQVIASINRQGLVHPKECGPSLVALETSPNTAIANIAFVEHRTLHHKHETMFEKEYMKAVHQAFIYQKDIVHSPEGAKTQPFASKLAPLFEVLRTGNAKVRKRFLANLCSRVDLDMSKLDATGDPPTQLLFARFCMENLAFFEYDRLDDILHTVTCMEKIVTSTGTPVAHVIETEVLKVQLEAERNGEGSQMLNGQAHEQGTTGSDHSMQPLPSATQLRADVPTPVDHTRLRQLALACTILTMLWETRTYLRRQWGLQKAITANAANNKAKTAAKDLKKAPTKASGVTGSGYHENILKLMTSLTTQETMHERCTSFVELLAVDNEVRIASDDDEEAELLKKAAGYDTPAEDDEKMSHTGSVAASGGGRGRKRKGSMSVENTPKKRRGRPPGSVKAKKGRKGRARSGSGGSADADGDWE</sequence>
<keyword evidence="3 6" id="KW-0677">Repeat</keyword>
<dbReference type="PANTHER" id="PTHR21704">
    <property type="entry name" value="NIPPED-B-LIKE PROTEIN DELANGIN SCC2-RELATED"/>
    <property type="match status" value="1"/>
</dbReference>
<organism evidence="9 10">
    <name type="scientific">Coniosporium apollinis</name>
    <dbReference type="NCBI Taxonomy" id="61459"/>
    <lineage>
        <taxon>Eukaryota</taxon>
        <taxon>Fungi</taxon>
        <taxon>Dikarya</taxon>
        <taxon>Ascomycota</taxon>
        <taxon>Pezizomycotina</taxon>
        <taxon>Dothideomycetes</taxon>
        <taxon>Dothideomycetes incertae sedis</taxon>
        <taxon>Coniosporium</taxon>
    </lineage>
</organism>
<feature type="compositionally biased region" description="Basic residues" evidence="7">
    <location>
        <begin position="1847"/>
        <end position="1867"/>
    </location>
</feature>